<evidence type="ECO:0000256" key="3">
    <source>
        <dbReference type="ARBA" id="ARBA00023315"/>
    </source>
</evidence>
<evidence type="ECO:0000256" key="2">
    <source>
        <dbReference type="ARBA" id="ARBA00022679"/>
    </source>
</evidence>
<proteinExistence type="inferred from homology"/>
<evidence type="ECO:0000256" key="1">
    <source>
        <dbReference type="ARBA" id="ARBA00005232"/>
    </source>
</evidence>
<dbReference type="OrthoDB" id="240216at2759"/>
<comment type="similarity">
    <text evidence="1">Belongs to the carnitine/choline acetyltransferase family.</text>
</comment>
<dbReference type="PANTHER" id="PTHR22589:SF29">
    <property type="entry name" value="MITOCHONDRIAL CARNITINE O-ACETYLTRANSFERASE-RELATED"/>
    <property type="match status" value="1"/>
</dbReference>
<reference evidence="6" key="1">
    <citation type="submission" date="2020-11" db="EMBL/GenBank/DDBJ databases">
        <authorList>
            <consortium name="DOE Joint Genome Institute"/>
            <person name="Ahrendt S."/>
            <person name="Riley R."/>
            <person name="Andreopoulos W."/>
            <person name="Labutti K."/>
            <person name="Pangilinan J."/>
            <person name="Ruiz-Duenas F.J."/>
            <person name="Barrasa J.M."/>
            <person name="Sanchez-Garcia M."/>
            <person name="Camarero S."/>
            <person name="Miyauchi S."/>
            <person name="Serrano A."/>
            <person name="Linde D."/>
            <person name="Babiker R."/>
            <person name="Drula E."/>
            <person name="Ayuso-Fernandez I."/>
            <person name="Pacheco R."/>
            <person name="Padilla G."/>
            <person name="Ferreira P."/>
            <person name="Barriuso J."/>
            <person name="Kellner H."/>
            <person name="Castanera R."/>
            <person name="Alfaro M."/>
            <person name="Ramirez L."/>
            <person name="Pisabarro A.G."/>
            <person name="Kuo A."/>
            <person name="Tritt A."/>
            <person name="Lipzen A."/>
            <person name="He G."/>
            <person name="Yan M."/>
            <person name="Ng V."/>
            <person name="Cullen D."/>
            <person name="Martin F."/>
            <person name="Rosso M.-N."/>
            <person name="Henrissat B."/>
            <person name="Hibbett D."/>
            <person name="Martinez A.T."/>
            <person name="Grigoriev I.V."/>
        </authorList>
    </citation>
    <scope>NUCLEOTIDE SEQUENCE</scope>
    <source>
        <strain evidence="6">CBS 247.69</strain>
    </source>
</reference>
<evidence type="ECO:0000259" key="5">
    <source>
        <dbReference type="Pfam" id="PF00755"/>
    </source>
</evidence>
<dbReference type="InterPro" id="IPR042231">
    <property type="entry name" value="Cho/carn_acyl_trans_2"/>
</dbReference>
<dbReference type="Pfam" id="PF00755">
    <property type="entry name" value="Carn_acyltransf"/>
    <property type="match status" value="1"/>
</dbReference>
<dbReference type="PANTHER" id="PTHR22589">
    <property type="entry name" value="CARNITINE O-ACYLTRANSFERASE"/>
    <property type="match status" value="1"/>
</dbReference>
<sequence>MPSPQLNATLAEASRVLNFLLTPSELQEYEEALMSHVTNPNAPLRTAIDAAMSAVGSEEATSGFRAFLLSRRDPLYQCMLITKVLRTPPGDQVAVAARLLSRLAIIATDPHRYLSFSPSGAPLDPEQASHFLGTTRRVGAKIDTFKPSPSSRHVVVWSNGAAFALEVLDAAGTPLSEGALTIVLKEIKIQSAKLDPAEVSVASLSWNLSRSDWFEARRAIESHVENSKSFSRIDTALATIALEDGVAFSDPTVQLEAIRTARGSVNRYADQVVGLIVYEDGFAGLTVDHAPVDGSIVVEFVNKLYNVPNIPISPESTVFTPLPFVLPPSLPKTFPIDPLNRIVRVTSLGTLVSQSILANAHKSRLLPFIIHMSVQAALLNDPFIPSPLVVQPIAMRHYAGGRSDPSYSRTAESTALVNAILDPNTDLSDPRVKILFQQALASHKAIIKAAKVGAGVGWHLRVMNIVAQQNPDIKTNALLRGWGPFSSVGPPMVYVTGFDNSPGTLYSMSNVYANNMLGCWYNITSGDKEFEISLNIAGSGVFHNDGVLDRLVNVTSVTFDKLVHLAQVQTPN</sequence>
<gene>
    <name evidence="6" type="ORF">BDZ94DRAFT_1315366</name>
</gene>
<keyword evidence="2" id="KW-0808">Transferase</keyword>
<dbReference type="GO" id="GO:0016746">
    <property type="term" value="F:acyltransferase activity"/>
    <property type="evidence" value="ECO:0007669"/>
    <property type="project" value="UniProtKB-KW"/>
</dbReference>
<keyword evidence="7" id="KW-1185">Reference proteome</keyword>
<name>A0A9P5XSK1_9AGAR</name>
<feature type="active site" description="Proton acceptor" evidence="4">
    <location>
        <position position="289"/>
    </location>
</feature>
<feature type="domain" description="Choline/carnitine acyltransferase" evidence="5">
    <location>
        <begin position="2"/>
        <end position="489"/>
    </location>
</feature>
<evidence type="ECO:0000256" key="4">
    <source>
        <dbReference type="PIRSR" id="PIRSR600542-1"/>
    </source>
</evidence>
<dbReference type="Gene3D" id="3.30.559.70">
    <property type="entry name" value="Choline/Carnitine o-acyltransferase, domain 2"/>
    <property type="match status" value="1"/>
</dbReference>
<keyword evidence="3" id="KW-0012">Acyltransferase</keyword>
<dbReference type="EMBL" id="MU150446">
    <property type="protein sequence ID" value="KAF9456214.1"/>
    <property type="molecule type" value="Genomic_DNA"/>
</dbReference>
<dbReference type="InterPro" id="IPR023213">
    <property type="entry name" value="CAT-like_dom_sf"/>
</dbReference>
<comment type="caution">
    <text evidence="6">The sequence shown here is derived from an EMBL/GenBank/DDBJ whole genome shotgun (WGS) entry which is preliminary data.</text>
</comment>
<organism evidence="6 7">
    <name type="scientific">Collybia nuda</name>
    <dbReference type="NCBI Taxonomy" id="64659"/>
    <lineage>
        <taxon>Eukaryota</taxon>
        <taxon>Fungi</taxon>
        <taxon>Dikarya</taxon>
        <taxon>Basidiomycota</taxon>
        <taxon>Agaricomycotina</taxon>
        <taxon>Agaricomycetes</taxon>
        <taxon>Agaricomycetidae</taxon>
        <taxon>Agaricales</taxon>
        <taxon>Tricholomatineae</taxon>
        <taxon>Clitocybaceae</taxon>
        <taxon>Collybia</taxon>
    </lineage>
</organism>
<dbReference type="Gene3D" id="3.30.559.10">
    <property type="entry name" value="Chloramphenicol acetyltransferase-like domain"/>
    <property type="match status" value="1"/>
</dbReference>
<protein>
    <recommendedName>
        <fullName evidence="5">Choline/carnitine acyltransferase domain-containing protein</fullName>
    </recommendedName>
</protein>
<dbReference type="SUPFAM" id="SSF52777">
    <property type="entry name" value="CoA-dependent acyltransferases"/>
    <property type="match status" value="2"/>
</dbReference>
<dbReference type="InterPro" id="IPR039551">
    <property type="entry name" value="Cho/carn_acyl_trans"/>
</dbReference>
<dbReference type="InterPro" id="IPR000542">
    <property type="entry name" value="Carn_acyl_trans"/>
</dbReference>
<evidence type="ECO:0000313" key="7">
    <source>
        <dbReference type="Proteomes" id="UP000807353"/>
    </source>
</evidence>
<dbReference type="AlphaFoldDB" id="A0A9P5XSK1"/>
<accession>A0A9P5XSK1</accession>
<dbReference type="Proteomes" id="UP000807353">
    <property type="component" value="Unassembled WGS sequence"/>
</dbReference>
<evidence type="ECO:0000313" key="6">
    <source>
        <dbReference type="EMBL" id="KAF9456214.1"/>
    </source>
</evidence>